<dbReference type="SUPFAM" id="SSF56112">
    <property type="entry name" value="Protein kinase-like (PK-like)"/>
    <property type="match status" value="1"/>
</dbReference>
<dbReference type="Proteomes" id="UP000783686">
    <property type="component" value="Unassembled WGS sequence"/>
</dbReference>
<dbReference type="GO" id="GO:0004672">
    <property type="term" value="F:protein kinase activity"/>
    <property type="evidence" value="ECO:0007669"/>
    <property type="project" value="InterPro"/>
</dbReference>
<dbReference type="PANTHER" id="PTHR11909">
    <property type="entry name" value="CASEIN KINASE-RELATED"/>
    <property type="match status" value="1"/>
</dbReference>
<feature type="compositionally biased region" description="Basic and acidic residues" evidence="1">
    <location>
        <begin position="1"/>
        <end position="21"/>
    </location>
</feature>
<sequence length="390" mass="43861">MGAKGSKPEAKNGGDHREKASTAKRKQKITKDQAKQAANRQLSCMSRDKRTKREAAKEEDAAPEGGSGLAEHLRKIAPFNGRWDITKTINEGTYGVVFDAFDIKTKVQGVIKVAKAKAAGNQATEWESFLLERIFRDDNEAGVVRILDRGMLADEQGQGMEFVVLEKAQLPVREWLQNETPTGKQILVCDIAVQMLKGISDLHYLGLLHRDLKPDNMGIYSKEQPVCLLFDLGMARMYTDNEAMVRPPRTVVAFRGTPEWASGHAAKGREQTRFDDLVAWLYVIVELMDPQDESNQPLPWTYRCQAKAVNILKSTYAPARLLLRDCPPPFYAIYSYLMTANRYKPPDYTFIADRVKESRQFLVQKKEKEGSEQKPGDAKPSESPAPIPSK</sequence>
<dbReference type="InterPro" id="IPR000719">
    <property type="entry name" value="Prot_kinase_dom"/>
</dbReference>
<accession>A0A811K3Y8</accession>
<evidence type="ECO:0000259" key="2">
    <source>
        <dbReference type="PROSITE" id="PS50011"/>
    </source>
</evidence>
<evidence type="ECO:0000313" key="3">
    <source>
        <dbReference type="EMBL" id="CAD5210656.1"/>
    </source>
</evidence>
<comment type="caution">
    <text evidence="3">The sequence shown here is derived from an EMBL/GenBank/DDBJ whole genome shotgun (WGS) entry which is preliminary data.</text>
</comment>
<organism evidence="3 4">
    <name type="scientific">Bursaphelenchus okinawaensis</name>
    <dbReference type="NCBI Taxonomy" id="465554"/>
    <lineage>
        <taxon>Eukaryota</taxon>
        <taxon>Metazoa</taxon>
        <taxon>Ecdysozoa</taxon>
        <taxon>Nematoda</taxon>
        <taxon>Chromadorea</taxon>
        <taxon>Rhabditida</taxon>
        <taxon>Tylenchina</taxon>
        <taxon>Tylenchomorpha</taxon>
        <taxon>Aphelenchoidea</taxon>
        <taxon>Aphelenchoididae</taxon>
        <taxon>Bursaphelenchus</taxon>
    </lineage>
</organism>
<dbReference type="InterPro" id="IPR050235">
    <property type="entry name" value="CK1_Ser-Thr_kinase"/>
</dbReference>
<proteinExistence type="predicted"/>
<evidence type="ECO:0000313" key="4">
    <source>
        <dbReference type="Proteomes" id="UP000614601"/>
    </source>
</evidence>
<dbReference type="InterPro" id="IPR011009">
    <property type="entry name" value="Kinase-like_dom_sf"/>
</dbReference>
<dbReference type="EMBL" id="CAJFDH010000002">
    <property type="protein sequence ID" value="CAD5210656.1"/>
    <property type="molecule type" value="Genomic_DNA"/>
</dbReference>
<dbReference type="SMART" id="SM00220">
    <property type="entry name" value="S_TKc"/>
    <property type="match status" value="1"/>
</dbReference>
<gene>
    <name evidence="3" type="ORF">BOKJ2_LOCUS3303</name>
</gene>
<reference evidence="3" key="1">
    <citation type="submission" date="2020-09" db="EMBL/GenBank/DDBJ databases">
        <authorList>
            <person name="Kikuchi T."/>
        </authorList>
    </citation>
    <scope>NUCLEOTIDE SEQUENCE</scope>
    <source>
        <strain evidence="3">SH1</strain>
    </source>
</reference>
<dbReference type="OrthoDB" id="5979581at2759"/>
<name>A0A811K3Y8_9BILA</name>
<feature type="region of interest" description="Disordered" evidence="1">
    <location>
        <begin position="362"/>
        <end position="390"/>
    </location>
</feature>
<dbReference type="GO" id="GO:0005524">
    <property type="term" value="F:ATP binding"/>
    <property type="evidence" value="ECO:0007669"/>
    <property type="project" value="InterPro"/>
</dbReference>
<dbReference type="AlphaFoldDB" id="A0A811K3Y8"/>
<dbReference type="EMBL" id="CAJFCW020000002">
    <property type="protein sequence ID" value="CAG9091796.1"/>
    <property type="molecule type" value="Genomic_DNA"/>
</dbReference>
<dbReference type="Proteomes" id="UP000614601">
    <property type="component" value="Unassembled WGS sequence"/>
</dbReference>
<feature type="domain" description="Protein kinase" evidence="2">
    <location>
        <begin position="83"/>
        <end position="362"/>
    </location>
</feature>
<evidence type="ECO:0000256" key="1">
    <source>
        <dbReference type="SAM" id="MobiDB-lite"/>
    </source>
</evidence>
<feature type="compositionally biased region" description="Basic and acidic residues" evidence="1">
    <location>
        <begin position="46"/>
        <end position="60"/>
    </location>
</feature>
<dbReference type="Pfam" id="PF00069">
    <property type="entry name" value="Pkinase"/>
    <property type="match status" value="1"/>
</dbReference>
<protein>
    <recommendedName>
        <fullName evidence="2">Protein kinase domain-containing protein</fullName>
    </recommendedName>
</protein>
<keyword evidence="4" id="KW-1185">Reference proteome</keyword>
<feature type="compositionally biased region" description="Basic and acidic residues" evidence="1">
    <location>
        <begin position="362"/>
        <end position="380"/>
    </location>
</feature>
<feature type="region of interest" description="Disordered" evidence="1">
    <location>
        <begin position="1"/>
        <end position="69"/>
    </location>
</feature>
<dbReference type="Gene3D" id="1.10.510.10">
    <property type="entry name" value="Transferase(Phosphotransferase) domain 1"/>
    <property type="match status" value="1"/>
</dbReference>
<dbReference type="PROSITE" id="PS50011">
    <property type="entry name" value="PROTEIN_KINASE_DOM"/>
    <property type="match status" value="1"/>
</dbReference>